<proteinExistence type="predicted"/>
<gene>
    <name evidence="2" type="ORF">GCM10022254_48330</name>
</gene>
<comment type="caution">
    <text evidence="2">The sequence shown here is derived from an EMBL/GenBank/DDBJ whole genome shotgun (WGS) entry which is preliminary data.</text>
</comment>
<protein>
    <submittedName>
        <fullName evidence="2">VOC family protein</fullName>
    </submittedName>
</protein>
<name>A0ABP8CBS2_9ACTN</name>
<reference evidence="3" key="1">
    <citation type="journal article" date="2019" name="Int. J. Syst. Evol. Microbiol.">
        <title>The Global Catalogue of Microorganisms (GCM) 10K type strain sequencing project: providing services to taxonomists for standard genome sequencing and annotation.</title>
        <authorList>
            <consortium name="The Broad Institute Genomics Platform"/>
            <consortium name="The Broad Institute Genome Sequencing Center for Infectious Disease"/>
            <person name="Wu L."/>
            <person name="Ma J."/>
        </authorList>
    </citation>
    <scope>NUCLEOTIDE SEQUENCE [LARGE SCALE GENOMIC DNA]</scope>
    <source>
        <strain evidence="3">JCM 17440</strain>
    </source>
</reference>
<evidence type="ECO:0000313" key="2">
    <source>
        <dbReference type="EMBL" id="GAA4237116.1"/>
    </source>
</evidence>
<dbReference type="InterPro" id="IPR029068">
    <property type="entry name" value="Glyas_Bleomycin-R_OHBP_Dase"/>
</dbReference>
<dbReference type="RefSeq" id="WP_344900380.1">
    <property type="nucleotide sequence ID" value="NZ_BAABAS010000016.1"/>
</dbReference>
<dbReference type="Pfam" id="PF00903">
    <property type="entry name" value="Glyoxalase"/>
    <property type="match status" value="1"/>
</dbReference>
<dbReference type="Proteomes" id="UP001501710">
    <property type="component" value="Unassembled WGS sequence"/>
</dbReference>
<dbReference type="EMBL" id="BAABAS010000016">
    <property type="protein sequence ID" value="GAA4237116.1"/>
    <property type="molecule type" value="Genomic_DNA"/>
</dbReference>
<dbReference type="SUPFAM" id="SSF54593">
    <property type="entry name" value="Glyoxalase/Bleomycin resistance protein/Dihydroxybiphenyl dioxygenase"/>
    <property type="match status" value="1"/>
</dbReference>
<sequence>MSIRRVMPDIRSEAVEESKNFYGLLGFDEVMDLGWVVTLASPSNPTAQVTLMTHDATAPVVPDMSVEVEDVDAVYAAVQETGAEIVYPLQDEEWGVRRFFVRDPNGKVVNVLTHR</sequence>
<dbReference type="InterPro" id="IPR004360">
    <property type="entry name" value="Glyas_Fos-R_dOase_dom"/>
</dbReference>
<dbReference type="Gene3D" id="3.10.180.10">
    <property type="entry name" value="2,3-Dihydroxybiphenyl 1,2-Dioxygenase, domain 1"/>
    <property type="match status" value="1"/>
</dbReference>
<evidence type="ECO:0000259" key="1">
    <source>
        <dbReference type="PROSITE" id="PS51819"/>
    </source>
</evidence>
<accession>A0ABP8CBS2</accession>
<dbReference type="PROSITE" id="PS51819">
    <property type="entry name" value="VOC"/>
    <property type="match status" value="1"/>
</dbReference>
<keyword evidence="3" id="KW-1185">Reference proteome</keyword>
<dbReference type="InterPro" id="IPR037523">
    <property type="entry name" value="VOC_core"/>
</dbReference>
<feature type="domain" description="VOC" evidence="1">
    <location>
        <begin position="2"/>
        <end position="114"/>
    </location>
</feature>
<organism evidence="2 3">
    <name type="scientific">Actinomadura meridiana</name>
    <dbReference type="NCBI Taxonomy" id="559626"/>
    <lineage>
        <taxon>Bacteria</taxon>
        <taxon>Bacillati</taxon>
        <taxon>Actinomycetota</taxon>
        <taxon>Actinomycetes</taxon>
        <taxon>Streptosporangiales</taxon>
        <taxon>Thermomonosporaceae</taxon>
        <taxon>Actinomadura</taxon>
    </lineage>
</organism>
<evidence type="ECO:0000313" key="3">
    <source>
        <dbReference type="Proteomes" id="UP001501710"/>
    </source>
</evidence>